<dbReference type="VEuPathDB" id="FungiDB:CC77DRAFT_660254"/>
<dbReference type="AlphaFoldDB" id="A0A177DYA8"/>
<keyword evidence="2" id="KW-1185">Reference proteome</keyword>
<reference evidence="1 2" key="1">
    <citation type="submission" date="2016-05" db="EMBL/GenBank/DDBJ databases">
        <title>Comparative analysis of secretome profiles of manganese(II)-oxidizing ascomycete fungi.</title>
        <authorList>
            <consortium name="DOE Joint Genome Institute"/>
            <person name="Zeiner C.A."/>
            <person name="Purvine S.O."/>
            <person name="Zink E.M."/>
            <person name="Wu S."/>
            <person name="Pasa-Tolic L."/>
            <person name="Chaput D.L."/>
            <person name="Haridas S."/>
            <person name="Grigoriev I.V."/>
            <person name="Santelli C.M."/>
            <person name="Hansel C.M."/>
        </authorList>
    </citation>
    <scope>NUCLEOTIDE SEQUENCE [LARGE SCALE GENOMIC DNA]</scope>
    <source>
        <strain evidence="1 2">SRC1lrK2f</strain>
    </source>
</reference>
<dbReference type="Proteomes" id="UP000077248">
    <property type="component" value="Unassembled WGS sequence"/>
</dbReference>
<dbReference type="RefSeq" id="XP_018389582.1">
    <property type="nucleotide sequence ID" value="XM_018532634.1"/>
</dbReference>
<organism evidence="1 2">
    <name type="scientific">Alternaria alternata</name>
    <name type="common">Alternaria rot fungus</name>
    <name type="synonym">Torula alternata</name>
    <dbReference type="NCBI Taxonomy" id="5599"/>
    <lineage>
        <taxon>Eukaryota</taxon>
        <taxon>Fungi</taxon>
        <taxon>Dikarya</taxon>
        <taxon>Ascomycota</taxon>
        <taxon>Pezizomycotina</taxon>
        <taxon>Dothideomycetes</taxon>
        <taxon>Pleosporomycetidae</taxon>
        <taxon>Pleosporales</taxon>
        <taxon>Pleosporineae</taxon>
        <taxon>Pleosporaceae</taxon>
        <taxon>Alternaria</taxon>
        <taxon>Alternaria sect. Alternaria</taxon>
        <taxon>Alternaria alternata complex</taxon>
    </lineage>
</organism>
<dbReference type="EMBL" id="KV441472">
    <property type="protein sequence ID" value="OAG24161.1"/>
    <property type="molecule type" value="Genomic_DNA"/>
</dbReference>
<accession>A0A177DYA8</accession>
<dbReference type="GeneID" id="29118228"/>
<proteinExistence type="predicted"/>
<sequence>MGLPKVLGAAAGCRAGGRAIAGVRAMRVHAGKNGGRRTCQRRVKASWSPGRGRRVEITLVAESVVRSRGLCGPHGASFVQSSRGTPVDRLSFASRAQLQTRPY</sequence>
<protein>
    <submittedName>
        <fullName evidence="1">Uncharacterized protein</fullName>
    </submittedName>
</protein>
<name>A0A177DYA8_ALTAL</name>
<evidence type="ECO:0000313" key="1">
    <source>
        <dbReference type="EMBL" id="OAG24161.1"/>
    </source>
</evidence>
<dbReference type="KEGG" id="aalt:CC77DRAFT_660254"/>
<gene>
    <name evidence="1" type="ORF">CC77DRAFT_660254</name>
</gene>
<evidence type="ECO:0000313" key="2">
    <source>
        <dbReference type="Proteomes" id="UP000077248"/>
    </source>
</evidence>